<accession>A0A2K9NRQ9</accession>
<dbReference type="Proteomes" id="UP000235584">
    <property type="component" value="Chromosome"/>
</dbReference>
<protein>
    <submittedName>
        <fullName evidence="1">Uncharacterized protein</fullName>
    </submittedName>
</protein>
<evidence type="ECO:0000313" key="1">
    <source>
        <dbReference type="EMBL" id="AUN98203.1"/>
    </source>
</evidence>
<dbReference type="AlphaFoldDB" id="A0A2K9NRQ9"/>
<dbReference type="RefSeq" id="WP_102243494.1">
    <property type="nucleotide sequence ID" value="NZ_CP025704.1"/>
</dbReference>
<dbReference type="EMBL" id="CP025704">
    <property type="protein sequence ID" value="AUN98203.1"/>
    <property type="molecule type" value="Genomic_DNA"/>
</dbReference>
<proteinExistence type="predicted"/>
<reference evidence="1 2" key="1">
    <citation type="submission" date="2018-01" db="EMBL/GenBank/DDBJ databases">
        <title>Complete genome sequence of Bacteriovorax stolpii DSM12778.</title>
        <authorList>
            <person name="Tang B."/>
            <person name="Chang J."/>
        </authorList>
    </citation>
    <scope>NUCLEOTIDE SEQUENCE [LARGE SCALE GENOMIC DNA]</scope>
    <source>
        <strain evidence="1 2">DSM 12778</strain>
    </source>
</reference>
<gene>
    <name evidence="1" type="ORF">C0V70_08810</name>
</gene>
<evidence type="ECO:0000313" key="2">
    <source>
        <dbReference type="Proteomes" id="UP000235584"/>
    </source>
</evidence>
<keyword evidence="2" id="KW-1185">Reference proteome</keyword>
<sequence length="79" mass="9032">MFDIVNANDLGSNQWLNIFLLIAALFRVYLEIIKFDFAALPLTRGMFQGDEDRARKFHRSGLFLSLGYIVLSAPFTLFA</sequence>
<name>A0A2K9NRQ9_BACTC</name>
<organism evidence="1 2">
    <name type="scientific">Bacteriovorax stolpii</name>
    <name type="common">Bdellovibrio stolpii</name>
    <dbReference type="NCBI Taxonomy" id="960"/>
    <lineage>
        <taxon>Bacteria</taxon>
        <taxon>Pseudomonadati</taxon>
        <taxon>Bdellovibrionota</taxon>
        <taxon>Bacteriovoracia</taxon>
        <taxon>Bacteriovoracales</taxon>
        <taxon>Bacteriovoracaceae</taxon>
        <taxon>Bacteriovorax</taxon>
    </lineage>
</organism>
<dbReference type="OrthoDB" id="5295740at2"/>
<dbReference type="KEGG" id="bsto:C0V70_08810"/>